<feature type="domain" description="MobA-like NTP transferase" evidence="1">
    <location>
        <begin position="8"/>
        <end position="168"/>
    </location>
</feature>
<dbReference type="InterPro" id="IPR029044">
    <property type="entry name" value="Nucleotide-diphossugar_trans"/>
</dbReference>
<name>A0ABV9Q0B6_9BACL</name>
<dbReference type="SUPFAM" id="SSF53448">
    <property type="entry name" value="Nucleotide-diphospho-sugar transferases"/>
    <property type="match status" value="1"/>
</dbReference>
<organism evidence="2 3">
    <name type="scientific">Effusibacillus consociatus</name>
    <dbReference type="NCBI Taxonomy" id="1117041"/>
    <lineage>
        <taxon>Bacteria</taxon>
        <taxon>Bacillati</taxon>
        <taxon>Bacillota</taxon>
        <taxon>Bacilli</taxon>
        <taxon>Bacillales</taxon>
        <taxon>Alicyclobacillaceae</taxon>
        <taxon>Effusibacillus</taxon>
    </lineage>
</organism>
<keyword evidence="3" id="KW-1185">Reference proteome</keyword>
<reference evidence="3" key="1">
    <citation type="journal article" date="2019" name="Int. J. Syst. Evol. Microbiol.">
        <title>The Global Catalogue of Microorganisms (GCM) 10K type strain sequencing project: providing services to taxonomists for standard genome sequencing and annotation.</title>
        <authorList>
            <consortium name="The Broad Institute Genomics Platform"/>
            <consortium name="The Broad Institute Genome Sequencing Center for Infectious Disease"/>
            <person name="Wu L."/>
            <person name="Ma J."/>
        </authorList>
    </citation>
    <scope>NUCLEOTIDE SEQUENCE [LARGE SCALE GENOMIC DNA]</scope>
    <source>
        <strain evidence="3">WYCCWR 12678</strain>
    </source>
</reference>
<keyword evidence="2" id="KW-0808">Transferase</keyword>
<evidence type="ECO:0000259" key="1">
    <source>
        <dbReference type="Pfam" id="PF12804"/>
    </source>
</evidence>
<dbReference type="InterPro" id="IPR025877">
    <property type="entry name" value="MobA-like_NTP_Trfase"/>
</dbReference>
<protein>
    <submittedName>
        <fullName evidence="2">NTP transferase domain-containing protein</fullName>
    </submittedName>
</protein>
<dbReference type="GO" id="GO:0016740">
    <property type="term" value="F:transferase activity"/>
    <property type="evidence" value="ECO:0007669"/>
    <property type="project" value="UniProtKB-KW"/>
</dbReference>
<dbReference type="RefSeq" id="WP_380025664.1">
    <property type="nucleotide sequence ID" value="NZ_JBHSHC010000086.1"/>
</dbReference>
<dbReference type="CDD" id="cd04182">
    <property type="entry name" value="GT_2_like_f"/>
    <property type="match status" value="1"/>
</dbReference>
<dbReference type="EMBL" id="JBHSHC010000086">
    <property type="protein sequence ID" value="MFC4767745.1"/>
    <property type="molecule type" value="Genomic_DNA"/>
</dbReference>
<proteinExistence type="predicted"/>
<dbReference type="PANTHER" id="PTHR43777">
    <property type="entry name" value="MOLYBDENUM COFACTOR CYTIDYLYLTRANSFERASE"/>
    <property type="match status" value="1"/>
</dbReference>
<gene>
    <name evidence="2" type="ORF">ACFO8Q_10285</name>
</gene>
<dbReference type="Proteomes" id="UP001596002">
    <property type="component" value="Unassembled WGS sequence"/>
</dbReference>
<dbReference type="Pfam" id="PF12804">
    <property type="entry name" value="NTP_transf_3"/>
    <property type="match status" value="1"/>
</dbReference>
<evidence type="ECO:0000313" key="2">
    <source>
        <dbReference type="EMBL" id="MFC4767745.1"/>
    </source>
</evidence>
<dbReference type="PANTHER" id="PTHR43777:SF1">
    <property type="entry name" value="MOLYBDENUM COFACTOR CYTIDYLYLTRANSFERASE"/>
    <property type="match status" value="1"/>
</dbReference>
<comment type="caution">
    <text evidence="2">The sequence shown here is derived from an EMBL/GenBank/DDBJ whole genome shotgun (WGS) entry which is preliminary data.</text>
</comment>
<evidence type="ECO:0000313" key="3">
    <source>
        <dbReference type="Proteomes" id="UP001596002"/>
    </source>
</evidence>
<accession>A0ABV9Q0B6</accession>
<sequence>MKRSVWILVMAAGYSRRMGSCKLLLPVGEETMLRSVVKKTMLTRADGVVVVVNAEFSYLISEIRDLSVTILSNNFSNLGMSSSLRLGIEHLSQIGADGAIVLLADQPEIDPSVIDQVICRYEHTGAPIVQAVYEGKPGHPVLFSKTLFGEFQGIAGDQGGREILRKYAEKREVVCISRPEPEDIDTFEDYQRVIGKGGCRN</sequence>
<dbReference type="Gene3D" id="3.90.550.10">
    <property type="entry name" value="Spore Coat Polysaccharide Biosynthesis Protein SpsA, Chain A"/>
    <property type="match status" value="1"/>
</dbReference>